<dbReference type="InterPro" id="IPR002941">
    <property type="entry name" value="DNA_methylase_N4/N6"/>
</dbReference>
<evidence type="ECO:0000256" key="5">
    <source>
        <dbReference type="ARBA" id="ARBA00022691"/>
    </source>
</evidence>
<dbReference type="InterPro" id="IPR002052">
    <property type="entry name" value="DNA_methylase_N6_adenine_CS"/>
</dbReference>
<dbReference type="InterPro" id="IPR029063">
    <property type="entry name" value="SAM-dependent_MTases_sf"/>
</dbReference>
<comment type="catalytic activity">
    <reaction evidence="6">
        <text>a 2'-deoxyadenosine in DNA + S-adenosyl-L-methionine = an N(6)-methyl-2'-deoxyadenosine in DNA + S-adenosyl-L-homocysteine + H(+)</text>
        <dbReference type="Rhea" id="RHEA:15197"/>
        <dbReference type="Rhea" id="RHEA-COMP:12418"/>
        <dbReference type="Rhea" id="RHEA-COMP:12419"/>
        <dbReference type="ChEBI" id="CHEBI:15378"/>
        <dbReference type="ChEBI" id="CHEBI:57856"/>
        <dbReference type="ChEBI" id="CHEBI:59789"/>
        <dbReference type="ChEBI" id="CHEBI:90615"/>
        <dbReference type="ChEBI" id="CHEBI:90616"/>
        <dbReference type="EC" id="2.1.1.72"/>
    </reaction>
</comment>
<gene>
    <name evidence="8" type="ORF">DCC88_01395</name>
</gene>
<dbReference type="GO" id="GO:0032259">
    <property type="term" value="P:methylation"/>
    <property type="evidence" value="ECO:0007669"/>
    <property type="project" value="UniProtKB-KW"/>
</dbReference>
<dbReference type="REBASE" id="292743">
    <property type="entry name" value="M.Sci01ORF1395P"/>
</dbReference>
<dbReference type="Gene3D" id="3.40.50.150">
    <property type="entry name" value="Vaccinia Virus protein VP39"/>
    <property type="match status" value="1"/>
</dbReference>
<evidence type="ECO:0000256" key="3">
    <source>
        <dbReference type="ARBA" id="ARBA00022603"/>
    </source>
</evidence>
<name>A0A369KRA7_9BACT</name>
<organism evidence="8 9">
    <name type="scientific">Spirobacillus cienkowskii</name>
    <dbReference type="NCBI Taxonomy" id="495820"/>
    <lineage>
        <taxon>Bacteria</taxon>
        <taxon>Pseudomonadati</taxon>
        <taxon>Bdellovibrionota</taxon>
        <taxon>Oligoflexia</taxon>
        <taxon>Silvanigrellales</taxon>
        <taxon>Spirobacillus</taxon>
    </lineage>
</organism>
<evidence type="ECO:0000256" key="2">
    <source>
        <dbReference type="ARBA" id="ARBA00011900"/>
    </source>
</evidence>
<comment type="similarity">
    <text evidence="1">Belongs to the N(4)/N(6)-methyltransferase family.</text>
</comment>
<accession>A0A369KRA7</accession>
<feature type="domain" description="DNA methylase N-4/N-6" evidence="7">
    <location>
        <begin position="68"/>
        <end position="364"/>
    </location>
</feature>
<dbReference type="Pfam" id="PF01555">
    <property type="entry name" value="N6_N4_Mtase"/>
    <property type="match status" value="1"/>
</dbReference>
<dbReference type="Proteomes" id="UP000253934">
    <property type="component" value="Unassembled WGS sequence"/>
</dbReference>
<dbReference type="InterPro" id="IPR002295">
    <property type="entry name" value="N4/N6-MTase_EcoPI_Mod-like"/>
</dbReference>
<evidence type="ECO:0000313" key="9">
    <source>
        <dbReference type="Proteomes" id="UP000253934"/>
    </source>
</evidence>
<comment type="caution">
    <text evidence="8">The sequence shown here is derived from an EMBL/GenBank/DDBJ whole genome shotgun (WGS) entry which is preliminary data.</text>
</comment>
<keyword evidence="9" id="KW-1185">Reference proteome</keyword>
<protein>
    <recommendedName>
        <fullName evidence="2">site-specific DNA-methyltransferase (adenine-specific)</fullName>
        <ecNumber evidence="2">2.1.1.72</ecNumber>
    </recommendedName>
</protein>
<dbReference type="GO" id="GO:0003677">
    <property type="term" value="F:DNA binding"/>
    <property type="evidence" value="ECO:0007669"/>
    <property type="project" value="InterPro"/>
</dbReference>
<dbReference type="EMBL" id="QOVW01000006">
    <property type="protein sequence ID" value="RDB37171.1"/>
    <property type="molecule type" value="Genomic_DNA"/>
</dbReference>
<dbReference type="PRINTS" id="PR00506">
    <property type="entry name" value="D21N6MTFRASE"/>
</dbReference>
<proteinExistence type="inferred from homology"/>
<keyword evidence="4" id="KW-0808">Transferase</keyword>
<keyword evidence="3" id="KW-0489">Methyltransferase</keyword>
<reference evidence="8" key="1">
    <citation type="submission" date="2018-04" db="EMBL/GenBank/DDBJ databases">
        <title>Draft genome sequence of the Candidatus Spirobacillus cienkowskii, a pathogen of freshwater Daphnia species, reconstructed from hemolymph metagenomic reads.</title>
        <authorList>
            <person name="Bresciani L."/>
            <person name="Lemos L.N."/>
            <person name="Wale N."/>
            <person name="Lin J.Y."/>
            <person name="Fernandes G.R."/>
            <person name="Duffy M.A."/>
            <person name="Rodrigues J.M."/>
        </authorList>
    </citation>
    <scope>NUCLEOTIDE SEQUENCE [LARGE SCALE GENOMIC DNA]</scope>
    <source>
        <strain evidence="8">Binning01</strain>
    </source>
</reference>
<keyword evidence="5" id="KW-0949">S-adenosyl-L-methionine</keyword>
<evidence type="ECO:0000259" key="7">
    <source>
        <dbReference type="Pfam" id="PF01555"/>
    </source>
</evidence>
<sequence length="423" mass="49456">MRADVVSLNFNGKNECFEIAFKKPLFEFYEHTTNYKLTNEILKNENILIKCDNLETLKYIKKLNFKFDIIYIDPPYNSGLKFIYNDCFKEQNLDNNNDIWLNMMMPRLLLAREILDESGIMFVSIDEREFASLTILMREIFGRENHIGTLKWRKKRKPSFLNKHISNVIEYILVFSSHKGKLLKLIGKELTEKNRPVLNSSNIISNRILKKNTIAKCPDGTYLKGEYINRTLKIHLDSDATILNGKLLNDVHVKGRFRVSQEILDNCVFITKNFGLRRKVLKDEIKFKQATDDLTVDCESNEDGEFQLKKIFHGEKVFDFPKPVGLIKHLISMYQNPKSKIINCLDFFAGSATLAQAVHELNQYEVKYKFCCVQNEEAINNKIKNFTFKNVAEITEKRINLVEENNEIFPRCKIFSPICQNDE</sequence>
<dbReference type="AlphaFoldDB" id="A0A369KRA7"/>
<dbReference type="SUPFAM" id="SSF53335">
    <property type="entry name" value="S-adenosyl-L-methionine-dependent methyltransferases"/>
    <property type="match status" value="1"/>
</dbReference>
<evidence type="ECO:0000313" key="8">
    <source>
        <dbReference type="EMBL" id="RDB37171.1"/>
    </source>
</evidence>
<evidence type="ECO:0000256" key="1">
    <source>
        <dbReference type="ARBA" id="ARBA00006594"/>
    </source>
</evidence>
<dbReference type="EC" id="2.1.1.72" evidence="2"/>
<dbReference type="GO" id="GO:0009007">
    <property type="term" value="F:site-specific DNA-methyltransferase (adenine-specific) activity"/>
    <property type="evidence" value="ECO:0007669"/>
    <property type="project" value="UniProtKB-EC"/>
</dbReference>
<evidence type="ECO:0000256" key="6">
    <source>
        <dbReference type="ARBA" id="ARBA00047942"/>
    </source>
</evidence>
<evidence type="ECO:0000256" key="4">
    <source>
        <dbReference type="ARBA" id="ARBA00022679"/>
    </source>
</evidence>
<dbReference type="PROSITE" id="PS00092">
    <property type="entry name" value="N6_MTASE"/>
    <property type="match status" value="1"/>
</dbReference>
<dbReference type="GO" id="GO:0008170">
    <property type="term" value="F:N-methyltransferase activity"/>
    <property type="evidence" value="ECO:0007669"/>
    <property type="project" value="InterPro"/>
</dbReference>